<evidence type="ECO:0000313" key="2">
    <source>
        <dbReference type="Proteomes" id="UP000499080"/>
    </source>
</evidence>
<evidence type="ECO:0000313" key="1">
    <source>
        <dbReference type="EMBL" id="GBM17966.1"/>
    </source>
</evidence>
<protein>
    <submittedName>
        <fullName evidence="1">Uncharacterized protein</fullName>
    </submittedName>
</protein>
<keyword evidence="2" id="KW-1185">Reference proteome</keyword>
<dbReference type="AlphaFoldDB" id="A0A4Y2DPL1"/>
<dbReference type="Proteomes" id="UP000499080">
    <property type="component" value="Unassembled WGS sequence"/>
</dbReference>
<dbReference type="EMBL" id="BGPR01000396">
    <property type="protein sequence ID" value="GBM17966.1"/>
    <property type="molecule type" value="Genomic_DNA"/>
</dbReference>
<comment type="caution">
    <text evidence="1">The sequence shown here is derived from an EMBL/GenBank/DDBJ whole genome shotgun (WGS) entry which is preliminary data.</text>
</comment>
<accession>A0A4Y2DPL1</accession>
<organism evidence="1 2">
    <name type="scientific">Araneus ventricosus</name>
    <name type="common">Orbweaver spider</name>
    <name type="synonym">Epeira ventricosa</name>
    <dbReference type="NCBI Taxonomy" id="182803"/>
    <lineage>
        <taxon>Eukaryota</taxon>
        <taxon>Metazoa</taxon>
        <taxon>Ecdysozoa</taxon>
        <taxon>Arthropoda</taxon>
        <taxon>Chelicerata</taxon>
        <taxon>Arachnida</taxon>
        <taxon>Araneae</taxon>
        <taxon>Araneomorphae</taxon>
        <taxon>Entelegynae</taxon>
        <taxon>Araneoidea</taxon>
        <taxon>Araneidae</taxon>
        <taxon>Araneus</taxon>
    </lineage>
</organism>
<gene>
    <name evidence="1" type="ORF">AVEN_111110_1</name>
</gene>
<reference evidence="1 2" key="1">
    <citation type="journal article" date="2019" name="Sci. Rep.">
        <title>Orb-weaving spider Araneus ventricosus genome elucidates the spidroin gene catalogue.</title>
        <authorList>
            <person name="Kono N."/>
            <person name="Nakamura H."/>
            <person name="Ohtoshi R."/>
            <person name="Moran D.A.P."/>
            <person name="Shinohara A."/>
            <person name="Yoshida Y."/>
            <person name="Fujiwara M."/>
            <person name="Mori M."/>
            <person name="Tomita M."/>
            <person name="Arakawa K."/>
        </authorList>
    </citation>
    <scope>NUCLEOTIDE SEQUENCE [LARGE SCALE GENOMIC DNA]</scope>
</reference>
<sequence length="103" mass="11659">MPKPRHYSTLILQAFLTLQIILTKRVRLIIQVLLNKAWSERKKYVFKFINSPPTELLRFSPSPSEAIPSVTADSAESASPLISNFDYPKRQSGRARVQCSGVI</sequence>
<proteinExistence type="predicted"/>
<name>A0A4Y2DPL1_ARAVE</name>